<reference evidence="4 5" key="1">
    <citation type="submission" date="2022-03" db="EMBL/GenBank/DDBJ databases">
        <title>Hymenobactersp. isolated from the air.</title>
        <authorList>
            <person name="Won M."/>
            <person name="Kwon S.-W."/>
        </authorList>
    </citation>
    <scope>NUCLEOTIDE SEQUENCE [LARGE SCALE GENOMIC DNA]</scope>
    <source>
        <strain evidence="4 5">KACC 21982</strain>
    </source>
</reference>
<gene>
    <name evidence="4" type="ORF">MTX78_20615</name>
</gene>
<evidence type="ECO:0000256" key="2">
    <source>
        <dbReference type="SAM" id="SignalP"/>
    </source>
</evidence>
<dbReference type="InterPro" id="IPR011050">
    <property type="entry name" value="Pectin_lyase_fold/virulence"/>
</dbReference>
<dbReference type="NCBIfam" id="TIGR04183">
    <property type="entry name" value="Por_Secre_tail"/>
    <property type="match status" value="1"/>
</dbReference>
<sequence length="575" mass="59896">MKKLLLPVLLALATASAVPQDTYAQTACPANPTPITVTGNVPAGTTWTRNNIYLLSGNVVVPSGTTLIIEPGTIIKGDKASRGTLIVARGGRLEANGTATQPIVFTSNEAPGARRRGDWGGIIILGRSQENIAGDPIIEGVTGYNYGPGTGNQPILNDNSGTLRYVRIEFPGVLISTNNEINGLTLGGVGSGTTIEYVQVSYSGDDAFEWFGGTVNAKYLVAMNSLDDDFDTDAGFAGSVQYGLVLRDPSSADASQSNAFESDNDAQGTNAQPLTAPVFSNITVLLPPPAAGQTTNALYRHAMHFRRNTSTSVFNSVFSGFPIGLYLQASNTGAPFPTPNAETNITNGSLVLRNNVIAGSATPLQVQTGSTLDLAGYFNDASRSNTIYPNASSLGLNPSNFNNVDPADANATINNVTPDYTLPASSPLVSGASFADAKLGGGFFTTTAYRGAFGPTGTANWAQGWTNFNPQITCYNVPGQTLSNKKADEQVKGLSVAPNPTEGAAKLTFELKSAGAVTVRVLDITGRTVAIVRNGQKLGTGVQTIELPASLQAGMYMASVTTGETTQAVRFVVAK</sequence>
<dbReference type="RefSeq" id="WP_243797933.1">
    <property type="nucleotide sequence ID" value="NZ_CP094669.1"/>
</dbReference>
<name>A0ABY4CW57_9BACT</name>
<evidence type="ECO:0000313" key="5">
    <source>
        <dbReference type="Proteomes" id="UP000831113"/>
    </source>
</evidence>
<dbReference type="EMBL" id="CP094669">
    <property type="protein sequence ID" value="UOG74508.1"/>
    <property type="molecule type" value="Genomic_DNA"/>
</dbReference>
<dbReference type="PANTHER" id="PTHR41339">
    <property type="entry name" value="LIPL48"/>
    <property type="match status" value="1"/>
</dbReference>
<organism evidence="4 5">
    <name type="scientific">Hymenobacter tibetensis</name>
    <dbReference type="NCBI Taxonomy" id="497967"/>
    <lineage>
        <taxon>Bacteria</taxon>
        <taxon>Pseudomonadati</taxon>
        <taxon>Bacteroidota</taxon>
        <taxon>Cytophagia</taxon>
        <taxon>Cytophagales</taxon>
        <taxon>Hymenobacteraceae</taxon>
        <taxon>Hymenobacter</taxon>
    </lineage>
</organism>
<dbReference type="SUPFAM" id="SSF51126">
    <property type="entry name" value="Pectin lyase-like"/>
    <property type="match status" value="1"/>
</dbReference>
<dbReference type="PANTHER" id="PTHR41339:SF1">
    <property type="entry name" value="SECRETED PROTEIN"/>
    <property type="match status" value="1"/>
</dbReference>
<feature type="chain" id="PRO_5047154220" evidence="2">
    <location>
        <begin position="20"/>
        <end position="575"/>
    </location>
</feature>
<dbReference type="Pfam" id="PF18962">
    <property type="entry name" value="Por_Secre_tail"/>
    <property type="match status" value="1"/>
</dbReference>
<evidence type="ECO:0000313" key="4">
    <source>
        <dbReference type="EMBL" id="UOG74508.1"/>
    </source>
</evidence>
<protein>
    <submittedName>
        <fullName evidence="4">T9SS type A sorting domain-containing protein</fullName>
    </submittedName>
</protein>
<proteinExistence type="predicted"/>
<feature type="signal peptide" evidence="2">
    <location>
        <begin position="1"/>
        <end position="19"/>
    </location>
</feature>
<keyword evidence="2" id="KW-0732">Signal</keyword>
<dbReference type="Proteomes" id="UP000831113">
    <property type="component" value="Chromosome"/>
</dbReference>
<evidence type="ECO:0000256" key="1">
    <source>
        <dbReference type="SAM" id="MobiDB-lite"/>
    </source>
</evidence>
<feature type="domain" description="Secretion system C-terminal sorting" evidence="3">
    <location>
        <begin position="498"/>
        <end position="573"/>
    </location>
</feature>
<dbReference type="InterPro" id="IPR026444">
    <property type="entry name" value="Secre_tail"/>
</dbReference>
<accession>A0ABY4CW57</accession>
<feature type="region of interest" description="Disordered" evidence="1">
    <location>
        <begin position="253"/>
        <end position="272"/>
    </location>
</feature>
<keyword evidence="5" id="KW-1185">Reference proteome</keyword>
<evidence type="ECO:0000259" key="3">
    <source>
        <dbReference type="Pfam" id="PF18962"/>
    </source>
</evidence>